<gene>
    <name evidence="2" type="ORF">LPB303_06520</name>
</gene>
<name>A0A176TCL3_9FLAO</name>
<sequence>MGKHKYWGKVEEDWAGYSGEIKFKSENFDKKEITIFLGSEFDEDGEEIETIPTENELDDFENTYLEFLKKFDNILIDISEKTFERYLKLYAHYYENQEKSGEKPLNIDTKEKHFENIKEILYLRVLKNGNIQIPIRYKIDTEHGVEIRLEKNKVIGVGGIAET</sequence>
<evidence type="ECO:0000313" key="2">
    <source>
        <dbReference type="EMBL" id="OAD45600.1"/>
    </source>
</evidence>
<dbReference type="AlphaFoldDB" id="A0A176TCL3"/>
<dbReference type="Proteomes" id="UP000076923">
    <property type="component" value="Unassembled WGS sequence"/>
</dbReference>
<reference evidence="2 3" key="1">
    <citation type="submission" date="2016-02" db="EMBL/GenBank/DDBJ databases">
        <title>Draft genome sequence of Polaribacter atrinae KACC17473.</title>
        <authorList>
            <person name="Shin S.-K."/>
            <person name="Yi H."/>
        </authorList>
    </citation>
    <scope>NUCLEOTIDE SEQUENCE [LARGE SCALE GENOMIC DNA]</scope>
    <source>
        <strain evidence="2 3">KACC 17473</strain>
    </source>
</reference>
<dbReference type="OrthoDB" id="6692687at2"/>
<dbReference type="RefSeq" id="WP_068449029.1">
    <property type="nucleotide sequence ID" value="NZ_CP150660.1"/>
</dbReference>
<organism evidence="2 3">
    <name type="scientific">Polaribacter atrinae</name>
    <dbReference type="NCBI Taxonomy" id="1333662"/>
    <lineage>
        <taxon>Bacteria</taxon>
        <taxon>Pseudomonadati</taxon>
        <taxon>Bacteroidota</taxon>
        <taxon>Flavobacteriia</taxon>
        <taxon>Flavobacteriales</taxon>
        <taxon>Flavobacteriaceae</taxon>
    </lineage>
</organism>
<dbReference type="InterPro" id="IPR054254">
    <property type="entry name" value="DUF6985"/>
</dbReference>
<comment type="caution">
    <text evidence="2">The sequence shown here is derived from an EMBL/GenBank/DDBJ whole genome shotgun (WGS) entry which is preliminary data.</text>
</comment>
<dbReference type="Pfam" id="PF22481">
    <property type="entry name" value="DUF6985"/>
    <property type="match status" value="1"/>
</dbReference>
<evidence type="ECO:0000313" key="3">
    <source>
        <dbReference type="Proteomes" id="UP000076923"/>
    </source>
</evidence>
<proteinExistence type="predicted"/>
<protein>
    <recommendedName>
        <fullName evidence="1">DUF6985 domain-containing protein</fullName>
    </recommendedName>
</protein>
<dbReference type="EMBL" id="LVWE01000024">
    <property type="protein sequence ID" value="OAD45600.1"/>
    <property type="molecule type" value="Genomic_DNA"/>
</dbReference>
<keyword evidence="3" id="KW-1185">Reference proteome</keyword>
<feature type="domain" description="DUF6985" evidence="1">
    <location>
        <begin position="18"/>
        <end position="159"/>
    </location>
</feature>
<accession>A0A176TCL3</accession>
<evidence type="ECO:0000259" key="1">
    <source>
        <dbReference type="Pfam" id="PF22481"/>
    </source>
</evidence>